<dbReference type="SUPFAM" id="SSF55811">
    <property type="entry name" value="Nudix"/>
    <property type="match status" value="1"/>
</dbReference>
<evidence type="ECO:0000259" key="1">
    <source>
        <dbReference type="PROSITE" id="PS51462"/>
    </source>
</evidence>
<name>A0ABT2FIU9_9GAMM</name>
<dbReference type="InterPro" id="IPR054105">
    <property type="entry name" value="WHD_NrtR"/>
</dbReference>
<dbReference type="InterPro" id="IPR015797">
    <property type="entry name" value="NUDIX_hydrolase-like_dom_sf"/>
</dbReference>
<proteinExistence type="predicted"/>
<dbReference type="Pfam" id="PF21906">
    <property type="entry name" value="WHD_NrtR"/>
    <property type="match status" value="1"/>
</dbReference>
<dbReference type="RefSeq" id="WP_238895658.1">
    <property type="nucleotide sequence ID" value="NZ_JAKOGG010000004.1"/>
</dbReference>
<dbReference type="PANTHER" id="PTHR43736:SF4">
    <property type="entry name" value="SLR1690 PROTEIN"/>
    <property type="match status" value="1"/>
</dbReference>
<accession>A0ABT2FIU9</accession>
<evidence type="ECO:0000313" key="2">
    <source>
        <dbReference type="EMBL" id="MCS4556252.1"/>
    </source>
</evidence>
<dbReference type="PANTHER" id="PTHR43736">
    <property type="entry name" value="ADP-RIBOSE PYROPHOSPHATASE"/>
    <property type="match status" value="1"/>
</dbReference>
<dbReference type="CDD" id="cd18873">
    <property type="entry name" value="NUDIX_NadM_like"/>
    <property type="match status" value="1"/>
</dbReference>
<dbReference type="GO" id="GO:0016787">
    <property type="term" value="F:hydrolase activity"/>
    <property type="evidence" value="ECO:0007669"/>
    <property type="project" value="UniProtKB-KW"/>
</dbReference>
<dbReference type="Pfam" id="PF00293">
    <property type="entry name" value="NUDIX"/>
    <property type="match status" value="1"/>
</dbReference>
<dbReference type="Gene3D" id="1.10.10.10">
    <property type="entry name" value="Winged helix-like DNA-binding domain superfamily/Winged helix DNA-binding domain"/>
    <property type="match status" value="1"/>
</dbReference>
<sequence>MEQYQNPLFTIDNVLFTVAQAELKVLLVKRAIEPFIDQWSLPGGFVDPLLDASVEACARRKLQEKTGVAPSYLEQLKVFSGHQRDPRGFAVTLAFYALMGEQAAQSHIDTVHDAQWLPVHQLQDYPLAFDHQTIIAEAVARLKQKALYSLVPVYCLPAQFTVTELMTVIEAIIERPIQRKSLMRRIEASDMFIAVDEKVSTGKRPAQLYQLKPDADIYLFERNLAE</sequence>
<evidence type="ECO:0000313" key="3">
    <source>
        <dbReference type="Proteomes" id="UP001201549"/>
    </source>
</evidence>
<dbReference type="PROSITE" id="PS51462">
    <property type="entry name" value="NUDIX"/>
    <property type="match status" value="1"/>
</dbReference>
<dbReference type="SUPFAM" id="SSF46785">
    <property type="entry name" value="Winged helix' DNA-binding domain"/>
    <property type="match status" value="1"/>
</dbReference>
<gene>
    <name evidence="2" type="ORF">L9G74_07380</name>
</gene>
<dbReference type="Gene3D" id="3.90.79.10">
    <property type="entry name" value="Nucleoside Triphosphate Pyrophosphohydrolase"/>
    <property type="match status" value="1"/>
</dbReference>
<dbReference type="EMBL" id="JAKOGG010000004">
    <property type="protein sequence ID" value="MCS4556252.1"/>
    <property type="molecule type" value="Genomic_DNA"/>
</dbReference>
<comment type="caution">
    <text evidence="2">The sequence shown here is derived from an EMBL/GenBank/DDBJ whole genome shotgun (WGS) entry which is preliminary data.</text>
</comment>
<keyword evidence="2" id="KW-0378">Hydrolase</keyword>
<organism evidence="2 3">
    <name type="scientific">Shewanella electrica</name>
    <dbReference type="NCBI Taxonomy" id="515560"/>
    <lineage>
        <taxon>Bacteria</taxon>
        <taxon>Pseudomonadati</taxon>
        <taxon>Pseudomonadota</taxon>
        <taxon>Gammaproteobacteria</taxon>
        <taxon>Alteromonadales</taxon>
        <taxon>Shewanellaceae</taxon>
        <taxon>Shewanella</taxon>
    </lineage>
</organism>
<dbReference type="InterPro" id="IPR000086">
    <property type="entry name" value="NUDIX_hydrolase_dom"/>
</dbReference>
<dbReference type="InterPro" id="IPR036388">
    <property type="entry name" value="WH-like_DNA-bd_sf"/>
</dbReference>
<reference evidence="3" key="1">
    <citation type="submission" date="2023-07" db="EMBL/GenBank/DDBJ databases">
        <title>Shewanella mangrovi sp. nov., an acetaldehyde- degrading bacterium isolated from mangrove sediment.</title>
        <authorList>
            <person name="Liu Y."/>
        </authorList>
    </citation>
    <scope>NUCLEOTIDE SEQUENCE [LARGE SCALE GENOMIC DNA]</scope>
    <source>
        <strain evidence="3">C32</strain>
    </source>
</reference>
<dbReference type="InterPro" id="IPR036390">
    <property type="entry name" value="WH_DNA-bd_sf"/>
</dbReference>
<dbReference type="Proteomes" id="UP001201549">
    <property type="component" value="Unassembled WGS sequence"/>
</dbReference>
<keyword evidence="3" id="KW-1185">Reference proteome</keyword>
<protein>
    <submittedName>
        <fullName evidence="2">NUDIX hydrolase</fullName>
    </submittedName>
</protein>
<feature type="domain" description="Nudix hydrolase" evidence="1">
    <location>
        <begin position="6"/>
        <end position="141"/>
    </location>
</feature>